<accession>A0A4Q5J8G7</accession>
<protein>
    <submittedName>
        <fullName evidence="2">Uncharacterized protein</fullName>
    </submittedName>
</protein>
<comment type="caution">
    <text evidence="2">The sequence shown here is derived from an EMBL/GenBank/DDBJ whole genome shotgun (WGS) entry which is preliminary data.</text>
</comment>
<reference evidence="2 3" key="1">
    <citation type="submission" date="2019-01" db="EMBL/GenBank/DDBJ databases">
        <title>Nocardioides guangzhouensis sp. nov., an actinobacterium isolated from soil.</title>
        <authorList>
            <person name="Fu Y."/>
            <person name="Cai Y."/>
            <person name="Lin Z."/>
            <person name="Chen P."/>
        </authorList>
    </citation>
    <scope>NUCLEOTIDE SEQUENCE [LARGE SCALE GENOMIC DNA]</scope>
    <source>
        <strain evidence="2 3">NBRC 105384</strain>
    </source>
</reference>
<dbReference type="RefSeq" id="WP_129985266.1">
    <property type="nucleotide sequence ID" value="NZ_SDPU01000009.1"/>
</dbReference>
<dbReference type="EMBL" id="SDPU01000009">
    <property type="protein sequence ID" value="RYU14843.1"/>
    <property type="molecule type" value="Genomic_DNA"/>
</dbReference>
<organism evidence="2 3">
    <name type="scientific">Nocardioides iriomotensis</name>
    <dbReference type="NCBI Taxonomy" id="715784"/>
    <lineage>
        <taxon>Bacteria</taxon>
        <taxon>Bacillati</taxon>
        <taxon>Actinomycetota</taxon>
        <taxon>Actinomycetes</taxon>
        <taxon>Propionibacteriales</taxon>
        <taxon>Nocardioidaceae</taxon>
        <taxon>Nocardioides</taxon>
    </lineage>
</organism>
<dbReference type="Proteomes" id="UP000291189">
    <property type="component" value="Unassembled WGS sequence"/>
</dbReference>
<evidence type="ECO:0000256" key="1">
    <source>
        <dbReference type="SAM" id="SignalP"/>
    </source>
</evidence>
<dbReference type="SUPFAM" id="SSF49785">
    <property type="entry name" value="Galactose-binding domain-like"/>
    <property type="match status" value="1"/>
</dbReference>
<feature type="signal peptide" evidence="1">
    <location>
        <begin position="1"/>
        <end position="23"/>
    </location>
</feature>
<dbReference type="Gene3D" id="2.60.120.1060">
    <property type="entry name" value="NPCBM/NEW2 domain"/>
    <property type="match status" value="1"/>
</dbReference>
<dbReference type="OrthoDB" id="3784470at2"/>
<name>A0A4Q5J8G7_9ACTN</name>
<sequence length="276" mass="29421">MESRLRRLAATLSIVVGASPIVAGANVAAAESGTRSAERALTGVSIGHAPSDVTEGERFKVKVRVGSPANAKTLSLQLRVVDVLGNASWTTVRSRRVASTARHTFKLVATGVGKQRFRALVAYRGSGKARSTARGVTVWAWTDLARIPAYYATSGVNHEYFQFGLAGTQYRGWLTMGGYGSWETRFTPGRNCKAFRGVAGVTDQSADGSSGQVTLIADETTVVYQSPVLTPGAAHVFEVPLSAPYRFAIQGRNLSLDGVRSYPAIGTPQFLCDTAY</sequence>
<evidence type="ECO:0000313" key="2">
    <source>
        <dbReference type="EMBL" id="RYU14843.1"/>
    </source>
</evidence>
<dbReference type="InterPro" id="IPR038637">
    <property type="entry name" value="NPCBM_sf"/>
</dbReference>
<dbReference type="InterPro" id="IPR008979">
    <property type="entry name" value="Galactose-bd-like_sf"/>
</dbReference>
<keyword evidence="3" id="KW-1185">Reference proteome</keyword>
<gene>
    <name evidence="2" type="ORF">ETU37_02330</name>
</gene>
<evidence type="ECO:0000313" key="3">
    <source>
        <dbReference type="Proteomes" id="UP000291189"/>
    </source>
</evidence>
<keyword evidence="1" id="KW-0732">Signal</keyword>
<dbReference type="AlphaFoldDB" id="A0A4Q5J8G7"/>
<feature type="chain" id="PRO_5038732162" evidence="1">
    <location>
        <begin position="24"/>
        <end position="276"/>
    </location>
</feature>
<proteinExistence type="predicted"/>